<dbReference type="PANTHER" id="PTHR13520:SF0">
    <property type="entry name" value="RAD50-INTERACTING PROTEIN 1"/>
    <property type="match status" value="1"/>
</dbReference>
<dbReference type="GO" id="GO:0006890">
    <property type="term" value="P:retrograde vesicle-mediated transport, Golgi to endoplasmic reticulum"/>
    <property type="evidence" value="ECO:0007669"/>
    <property type="project" value="InterPro"/>
</dbReference>
<organism evidence="1 2">
    <name type="scientific">[Myrmecia] bisecta</name>
    <dbReference type="NCBI Taxonomy" id="41462"/>
    <lineage>
        <taxon>Eukaryota</taxon>
        <taxon>Viridiplantae</taxon>
        <taxon>Chlorophyta</taxon>
        <taxon>core chlorophytes</taxon>
        <taxon>Trebouxiophyceae</taxon>
        <taxon>Trebouxiales</taxon>
        <taxon>Trebouxiaceae</taxon>
        <taxon>Myrmecia</taxon>
    </lineage>
</organism>
<comment type="caution">
    <text evidence="1">The sequence shown here is derived from an EMBL/GenBank/DDBJ whole genome shotgun (WGS) entry which is preliminary data.</text>
</comment>
<proteinExistence type="predicted"/>
<dbReference type="EMBL" id="JALJOR010000004">
    <property type="protein sequence ID" value="KAK9817674.1"/>
    <property type="molecule type" value="Genomic_DNA"/>
</dbReference>
<evidence type="ECO:0000313" key="2">
    <source>
        <dbReference type="Proteomes" id="UP001489004"/>
    </source>
</evidence>
<dbReference type="GO" id="GO:0070939">
    <property type="term" value="C:Dsl1/NZR complex"/>
    <property type="evidence" value="ECO:0007669"/>
    <property type="project" value="InterPro"/>
</dbReference>
<dbReference type="Gene3D" id="1.20.58.670">
    <property type="entry name" value="Dsl1p vesicle tethering complex, Tip20p subunit, domain D"/>
    <property type="match status" value="1"/>
</dbReference>
<dbReference type="InterPro" id="IPR007528">
    <property type="entry name" value="RINT1_Tip20"/>
</dbReference>
<accession>A0AAW1Q6I2</accession>
<protein>
    <submittedName>
        <fullName evidence="1">Uncharacterized protein</fullName>
    </submittedName>
</protein>
<keyword evidence="2" id="KW-1185">Reference proteome</keyword>
<evidence type="ECO:0000313" key="1">
    <source>
        <dbReference type="EMBL" id="KAK9817674.1"/>
    </source>
</evidence>
<dbReference type="Proteomes" id="UP001489004">
    <property type="component" value="Unassembled WGS sequence"/>
</dbReference>
<dbReference type="GO" id="GO:0060628">
    <property type="term" value="P:regulation of ER to Golgi vesicle-mediated transport"/>
    <property type="evidence" value="ECO:0007669"/>
    <property type="project" value="TreeGrafter"/>
</dbReference>
<dbReference type="PANTHER" id="PTHR13520">
    <property type="entry name" value="RAD50-INTERACTING PROTEIN 1 RINT-1"/>
    <property type="match status" value="1"/>
</dbReference>
<dbReference type="PROSITE" id="PS51386">
    <property type="entry name" value="RINT1_TIP20"/>
    <property type="match status" value="1"/>
</dbReference>
<sequence>MPGMVEELHAIETSRNFTSSLQELQALVRHLEKALRSVERSSGSGDASDLEGYLAALGDAIAAHSTASDQCEVLAQLPSAGVPAELRQHADRVLSRAALAQDKLVASLRSALHELLSQAGWPPPIAGGAAGKASSADAGDSSGVRWQGFQAVDAEVATDIQRVLAAFIALQRSVQRTSFEAGIRDGLEEGPLLWAVEQIAAPLTDQLRLHFASGQPTDRIDKPEWLFGTALRLTRQLAPLLEPLQPSLAAHNLEHAYHLPFEFARALRVAVQAILKDHVLPRLTQHGQRDLWLHFVEETVAFEQQLAPLRGLPVAAGGDTIAPVLWNRGSCLEVICTHEEWQSAWWKAESEEGLRLLEEQLDAGNAWMPSVAYWDASMGEADPWTASPADSGPREAWRSEFWPSCCADGTVQLVEGLAQKCAWLADPTKRRDFARAVPQGVLKAFRTRLGRLASTAEDFRNIASPTWGPLVAAYICAAHHLEYSLRESSTALLLLDVEGRHGSLLESEAAAFAAFKQKWTLKLAKAVALKLTDDSIPYRRKSNLEEFLHAEADSQGRVSKRLQPALDALQMAVAMLSQHMDAVVFRDMWRAAAVAVNRLMYNDVATEARFSDEGARQFAVDCNALIAIFQPYTPRPAAHFRELKEATLLLVLPEQEAHAAANALHDAQHEAEIMSLLKQLGVTRLTREQALCVLAQRL</sequence>
<reference evidence="1 2" key="1">
    <citation type="journal article" date="2024" name="Nat. Commun.">
        <title>Phylogenomics reveals the evolutionary origins of lichenization in chlorophyte algae.</title>
        <authorList>
            <person name="Puginier C."/>
            <person name="Libourel C."/>
            <person name="Otte J."/>
            <person name="Skaloud P."/>
            <person name="Haon M."/>
            <person name="Grisel S."/>
            <person name="Petersen M."/>
            <person name="Berrin J.G."/>
            <person name="Delaux P.M."/>
            <person name="Dal Grande F."/>
            <person name="Keller J."/>
        </authorList>
    </citation>
    <scope>NUCLEOTIDE SEQUENCE [LARGE SCALE GENOMIC DNA]</scope>
    <source>
        <strain evidence="1 2">SAG 2043</strain>
    </source>
</reference>
<dbReference type="Pfam" id="PF04437">
    <property type="entry name" value="RINT1_TIP1"/>
    <property type="match status" value="2"/>
</dbReference>
<name>A0AAW1Q6I2_9CHLO</name>
<dbReference type="GO" id="GO:0006888">
    <property type="term" value="P:endoplasmic reticulum to Golgi vesicle-mediated transport"/>
    <property type="evidence" value="ECO:0007669"/>
    <property type="project" value="InterPro"/>
</dbReference>
<dbReference type="InterPro" id="IPR042044">
    <property type="entry name" value="EXOC6PINT-1/Sec15/Tip20_C_dom2"/>
</dbReference>
<dbReference type="AlphaFoldDB" id="A0AAW1Q6I2"/>
<gene>
    <name evidence="1" type="ORF">WJX72_000495</name>
</gene>